<gene>
    <name evidence="2" type="ORF">OIN60_22200</name>
</gene>
<evidence type="ECO:0000313" key="2">
    <source>
        <dbReference type="EMBL" id="MDP4099432.1"/>
    </source>
</evidence>
<dbReference type="Proteomes" id="UP001241848">
    <property type="component" value="Unassembled WGS sequence"/>
</dbReference>
<comment type="caution">
    <text evidence="2">The sequence shown here is derived from an EMBL/GenBank/DDBJ whole genome shotgun (WGS) entry which is preliminary data.</text>
</comment>
<organism evidence="2 3">
    <name type="scientific">Paenibacillus zeirhizosphaerae</name>
    <dbReference type="NCBI Taxonomy" id="2987519"/>
    <lineage>
        <taxon>Bacteria</taxon>
        <taxon>Bacillati</taxon>
        <taxon>Bacillota</taxon>
        <taxon>Bacilli</taxon>
        <taxon>Bacillales</taxon>
        <taxon>Paenibacillaceae</taxon>
        <taxon>Paenibacillus</taxon>
    </lineage>
</organism>
<dbReference type="EMBL" id="JAPCKK010000034">
    <property type="protein sequence ID" value="MDP4099432.1"/>
    <property type="molecule type" value="Genomic_DNA"/>
</dbReference>
<keyword evidence="2" id="KW-0946">Virion</keyword>
<evidence type="ECO:0000313" key="3">
    <source>
        <dbReference type="Proteomes" id="UP001241848"/>
    </source>
</evidence>
<dbReference type="Pfam" id="PF07875">
    <property type="entry name" value="Coat_F"/>
    <property type="match status" value="1"/>
</dbReference>
<dbReference type="InterPro" id="IPR012851">
    <property type="entry name" value="Spore_coat_CotF-like"/>
</dbReference>
<accession>A0ABT9FY90</accession>
<dbReference type="RefSeq" id="WP_305757046.1">
    <property type="nucleotide sequence ID" value="NZ_JAPCKK010000034.1"/>
</dbReference>
<reference evidence="2 3" key="1">
    <citation type="submission" date="2022-10" db="EMBL/GenBank/DDBJ databases">
        <title>Paenibacillus description and whole genome data of maize root bacterial community.</title>
        <authorList>
            <person name="Marton D."/>
            <person name="Farkas M."/>
            <person name="Cserhati M."/>
        </authorList>
    </citation>
    <scope>NUCLEOTIDE SEQUENCE [LARGE SCALE GENOMIC DNA]</scope>
    <source>
        <strain evidence="2 3">P96</strain>
    </source>
</reference>
<protein>
    <submittedName>
        <fullName evidence="2">Spore coat protein</fullName>
    </submittedName>
</protein>
<feature type="region of interest" description="Disordered" evidence="1">
    <location>
        <begin position="1"/>
        <end position="36"/>
    </location>
</feature>
<sequence>MNQNQSQNQNQNQNANVIKNPKPSYEPQVKGPEMNDRDRLNDLLATEKYLTDSFNTSAREASHPSLHQDIMTVLNETHQCQYDMYQLMFRKGHYKLEAEQQQKLDQTYQQFSGYSSQFPYQGTTMQ</sequence>
<keyword evidence="3" id="KW-1185">Reference proteome</keyword>
<proteinExistence type="predicted"/>
<name>A0ABT9FY90_9BACL</name>
<evidence type="ECO:0000256" key="1">
    <source>
        <dbReference type="SAM" id="MobiDB-lite"/>
    </source>
</evidence>
<keyword evidence="2" id="KW-0167">Capsid protein</keyword>
<feature type="compositionally biased region" description="Low complexity" evidence="1">
    <location>
        <begin position="1"/>
        <end position="14"/>
    </location>
</feature>